<sequence length="166" mass="17754">MAGVEVELYRANPIGSDDTAAVRVRTARGTVVVAAVTLCAERIASPYVVVHGELGSITLHYKESRVRLRTASVDETTEYPTAGLLADLVAHVRAPSRRLLAPVEETGAFTEVLDAIRRAPDPRRVTGRAVGSGPGLRHVLSGVDEAVDRCAAELLLFSELGLGWTR</sequence>
<organism evidence="1 2">
    <name type="scientific">Actinokineospora soli</name>
    <dbReference type="NCBI Taxonomy" id="1048753"/>
    <lineage>
        <taxon>Bacteria</taxon>
        <taxon>Bacillati</taxon>
        <taxon>Actinomycetota</taxon>
        <taxon>Actinomycetes</taxon>
        <taxon>Pseudonocardiales</taxon>
        <taxon>Pseudonocardiaceae</taxon>
        <taxon>Actinokineospora</taxon>
    </lineage>
</organism>
<accession>A0ABW2TU51</accession>
<comment type="caution">
    <text evidence="1">The sequence shown here is derived from an EMBL/GenBank/DDBJ whole genome shotgun (WGS) entry which is preliminary data.</text>
</comment>
<evidence type="ECO:0000313" key="2">
    <source>
        <dbReference type="Proteomes" id="UP001596512"/>
    </source>
</evidence>
<proteinExistence type="predicted"/>
<protein>
    <submittedName>
        <fullName evidence="1">Uncharacterized protein</fullName>
    </submittedName>
</protein>
<keyword evidence="2" id="KW-1185">Reference proteome</keyword>
<dbReference type="Proteomes" id="UP001596512">
    <property type="component" value="Unassembled WGS sequence"/>
</dbReference>
<dbReference type="EMBL" id="JBHTEY010000004">
    <property type="protein sequence ID" value="MFC7616457.1"/>
    <property type="molecule type" value="Genomic_DNA"/>
</dbReference>
<name>A0ABW2TU51_9PSEU</name>
<dbReference type="Gene3D" id="3.30.360.10">
    <property type="entry name" value="Dihydrodipicolinate Reductase, domain 2"/>
    <property type="match status" value="1"/>
</dbReference>
<reference evidence="2" key="1">
    <citation type="journal article" date="2019" name="Int. J. Syst. Evol. Microbiol.">
        <title>The Global Catalogue of Microorganisms (GCM) 10K type strain sequencing project: providing services to taxonomists for standard genome sequencing and annotation.</title>
        <authorList>
            <consortium name="The Broad Institute Genomics Platform"/>
            <consortium name="The Broad Institute Genome Sequencing Center for Infectious Disease"/>
            <person name="Wu L."/>
            <person name="Ma J."/>
        </authorList>
    </citation>
    <scope>NUCLEOTIDE SEQUENCE [LARGE SCALE GENOMIC DNA]</scope>
    <source>
        <strain evidence="2">JCM 17695</strain>
    </source>
</reference>
<evidence type="ECO:0000313" key="1">
    <source>
        <dbReference type="EMBL" id="MFC7616457.1"/>
    </source>
</evidence>
<gene>
    <name evidence="1" type="ORF">ACFQV2_26315</name>
</gene>